<dbReference type="GeneID" id="121217914"/>
<dbReference type="RefSeq" id="XP_040950466.1">
    <property type="nucleotide sequence ID" value="XM_041094532.1"/>
</dbReference>
<reference evidence="3" key="2">
    <citation type="submission" date="2025-08" db="UniProtKB">
        <authorList>
            <consortium name="RefSeq"/>
        </authorList>
    </citation>
    <scope>IDENTIFICATION</scope>
</reference>
<sequence length="229" mass="26241">MEEYLQVIPLELDIIKQEYKGKNLELKKKIEKLQEEKMHLSLDVDLQKKEVEKVRKEKKEEKENKGLKTKVTELVRSLRWHRNHDPTVELKELRSKVEDLEVALHDGELQIEQLEVQENCIKGELHQVKGQVRDRDYIIGEAIAQIREIAEYVRDLALLRATDKGKAPVAITGEEGEDHPLGFTLPYVPLQTEAHPRRPSVTVRPQHGSVDAGILVNFPSGSGNNWAIA</sequence>
<evidence type="ECO:0000313" key="3">
    <source>
        <dbReference type="RefSeq" id="XP_040950466.1"/>
    </source>
</evidence>
<feature type="coiled-coil region" evidence="1">
    <location>
        <begin position="16"/>
        <end position="64"/>
    </location>
</feature>
<gene>
    <name evidence="3" type="primary">LOC121217914</name>
</gene>
<keyword evidence="2" id="KW-1185">Reference proteome</keyword>
<evidence type="ECO:0000313" key="2">
    <source>
        <dbReference type="Proteomes" id="UP000818029"/>
    </source>
</evidence>
<protein>
    <submittedName>
        <fullName evidence="3">Uncharacterized protein</fullName>
    </submittedName>
</protein>
<name>A0ABM3A6H3_GOSHI</name>
<proteinExistence type="predicted"/>
<accession>A0ABM3A6H3</accession>
<feature type="coiled-coil region" evidence="1">
    <location>
        <begin position="90"/>
        <end position="117"/>
    </location>
</feature>
<keyword evidence="1" id="KW-0175">Coiled coil</keyword>
<dbReference type="Proteomes" id="UP000818029">
    <property type="component" value="Chromosome A03"/>
</dbReference>
<evidence type="ECO:0000256" key="1">
    <source>
        <dbReference type="SAM" id="Coils"/>
    </source>
</evidence>
<reference evidence="2" key="1">
    <citation type="journal article" date="2020" name="Nat. Genet.">
        <title>Genomic diversifications of five Gossypium allopolyploid species and their impact on cotton improvement.</title>
        <authorList>
            <person name="Chen Z.J."/>
            <person name="Sreedasyam A."/>
            <person name="Ando A."/>
            <person name="Song Q."/>
            <person name="De Santiago L.M."/>
            <person name="Hulse-Kemp A.M."/>
            <person name="Ding M."/>
            <person name="Ye W."/>
            <person name="Kirkbride R.C."/>
            <person name="Jenkins J."/>
            <person name="Plott C."/>
            <person name="Lovell J."/>
            <person name="Lin Y.M."/>
            <person name="Vaughn R."/>
            <person name="Liu B."/>
            <person name="Simpson S."/>
            <person name="Scheffler B.E."/>
            <person name="Wen L."/>
            <person name="Saski C.A."/>
            <person name="Grover C.E."/>
            <person name="Hu G."/>
            <person name="Conover J.L."/>
            <person name="Carlson J.W."/>
            <person name="Shu S."/>
            <person name="Boston L.B."/>
            <person name="Williams M."/>
            <person name="Peterson D.G."/>
            <person name="McGee K."/>
            <person name="Jones D.C."/>
            <person name="Wendel J.F."/>
            <person name="Stelly D.M."/>
            <person name="Grimwood J."/>
            <person name="Schmutz J."/>
        </authorList>
    </citation>
    <scope>NUCLEOTIDE SEQUENCE [LARGE SCALE GENOMIC DNA]</scope>
    <source>
        <strain evidence="2">cv. TM-1</strain>
    </source>
</reference>
<organism evidence="2 3">
    <name type="scientific">Gossypium hirsutum</name>
    <name type="common">Upland cotton</name>
    <name type="synonym">Gossypium mexicanum</name>
    <dbReference type="NCBI Taxonomy" id="3635"/>
    <lineage>
        <taxon>Eukaryota</taxon>
        <taxon>Viridiplantae</taxon>
        <taxon>Streptophyta</taxon>
        <taxon>Embryophyta</taxon>
        <taxon>Tracheophyta</taxon>
        <taxon>Spermatophyta</taxon>
        <taxon>Magnoliopsida</taxon>
        <taxon>eudicotyledons</taxon>
        <taxon>Gunneridae</taxon>
        <taxon>Pentapetalae</taxon>
        <taxon>rosids</taxon>
        <taxon>malvids</taxon>
        <taxon>Malvales</taxon>
        <taxon>Malvaceae</taxon>
        <taxon>Malvoideae</taxon>
        <taxon>Gossypium</taxon>
    </lineage>
</organism>